<dbReference type="Proteomes" id="UP000184304">
    <property type="component" value="Unassembled WGS sequence"/>
</dbReference>
<dbReference type="EMBL" id="KV878198">
    <property type="protein sequence ID" value="OJI84724.1"/>
    <property type="molecule type" value="Genomic_DNA"/>
</dbReference>
<accession>A0A1L9N6G6</accession>
<dbReference type="OMA" id="ETWILRP"/>
<dbReference type="PANTHER" id="PTHR14097">
    <property type="entry name" value="OXIDOREDUCTASE HTATIP2"/>
    <property type="match status" value="1"/>
</dbReference>
<dbReference type="STRING" id="767770.A0A1L9N6G6"/>
<evidence type="ECO:0000313" key="3">
    <source>
        <dbReference type="Proteomes" id="UP000184304"/>
    </source>
</evidence>
<feature type="domain" description="NAD(P)-binding" evidence="1">
    <location>
        <begin position="7"/>
        <end position="200"/>
    </location>
</feature>
<dbReference type="PANTHER" id="PTHR14097:SF9">
    <property type="entry name" value="EPIMERASE, PUTATIVE (AFU_ORTHOLOGUE AFUA_8G07320)-RELATED"/>
    <property type="match status" value="1"/>
</dbReference>
<evidence type="ECO:0000259" key="1">
    <source>
        <dbReference type="Pfam" id="PF13460"/>
    </source>
</evidence>
<dbReference type="Pfam" id="PF13460">
    <property type="entry name" value="NAD_binding_10"/>
    <property type="match status" value="1"/>
</dbReference>
<dbReference type="OrthoDB" id="3535423at2759"/>
<dbReference type="VEuPathDB" id="FungiDB:ASPTUDRAFT_199894"/>
<reference evidence="3" key="1">
    <citation type="journal article" date="2017" name="Genome Biol.">
        <title>Comparative genomics reveals high biological diversity and specific adaptations in the industrially and medically important fungal genus Aspergillus.</title>
        <authorList>
            <person name="de Vries R.P."/>
            <person name="Riley R."/>
            <person name="Wiebenga A."/>
            <person name="Aguilar-Osorio G."/>
            <person name="Amillis S."/>
            <person name="Uchima C.A."/>
            <person name="Anderluh G."/>
            <person name="Asadollahi M."/>
            <person name="Askin M."/>
            <person name="Barry K."/>
            <person name="Battaglia E."/>
            <person name="Bayram O."/>
            <person name="Benocci T."/>
            <person name="Braus-Stromeyer S.A."/>
            <person name="Caldana C."/>
            <person name="Canovas D."/>
            <person name="Cerqueira G.C."/>
            <person name="Chen F."/>
            <person name="Chen W."/>
            <person name="Choi C."/>
            <person name="Clum A."/>
            <person name="Dos Santos R.A."/>
            <person name="Damasio A.R."/>
            <person name="Diallinas G."/>
            <person name="Emri T."/>
            <person name="Fekete E."/>
            <person name="Flipphi M."/>
            <person name="Freyberg S."/>
            <person name="Gallo A."/>
            <person name="Gournas C."/>
            <person name="Habgood R."/>
            <person name="Hainaut M."/>
            <person name="Harispe M.L."/>
            <person name="Henrissat B."/>
            <person name="Hilden K.S."/>
            <person name="Hope R."/>
            <person name="Hossain A."/>
            <person name="Karabika E."/>
            <person name="Karaffa L."/>
            <person name="Karanyi Z."/>
            <person name="Krasevec N."/>
            <person name="Kuo A."/>
            <person name="Kusch H."/>
            <person name="LaButti K."/>
            <person name="Lagendijk E.L."/>
            <person name="Lapidus A."/>
            <person name="Levasseur A."/>
            <person name="Lindquist E."/>
            <person name="Lipzen A."/>
            <person name="Logrieco A.F."/>
            <person name="MacCabe A."/>
            <person name="Maekelae M.R."/>
            <person name="Malavazi I."/>
            <person name="Melin P."/>
            <person name="Meyer V."/>
            <person name="Mielnichuk N."/>
            <person name="Miskei M."/>
            <person name="Molnar A.P."/>
            <person name="Mule G."/>
            <person name="Ngan C.Y."/>
            <person name="Orejas M."/>
            <person name="Orosz E."/>
            <person name="Ouedraogo J.P."/>
            <person name="Overkamp K.M."/>
            <person name="Park H.-S."/>
            <person name="Perrone G."/>
            <person name="Piumi F."/>
            <person name="Punt P.J."/>
            <person name="Ram A.F."/>
            <person name="Ramon A."/>
            <person name="Rauscher S."/>
            <person name="Record E."/>
            <person name="Riano-Pachon D.M."/>
            <person name="Robert V."/>
            <person name="Roehrig J."/>
            <person name="Ruller R."/>
            <person name="Salamov A."/>
            <person name="Salih N.S."/>
            <person name="Samson R.A."/>
            <person name="Sandor E."/>
            <person name="Sanguinetti M."/>
            <person name="Schuetze T."/>
            <person name="Sepcic K."/>
            <person name="Shelest E."/>
            <person name="Sherlock G."/>
            <person name="Sophianopoulou V."/>
            <person name="Squina F.M."/>
            <person name="Sun H."/>
            <person name="Susca A."/>
            <person name="Todd R.B."/>
            <person name="Tsang A."/>
            <person name="Unkles S.E."/>
            <person name="van de Wiele N."/>
            <person name="van Rossen-Uffink D."/>
            <person name="Oliveira J.V."/>
            <person name="Vesth T.C."/>
            <person name="Visser J."/>
            <person name="Yu J.-H."/>
            <person name="Zhou M."/>
            <person name="Andersen M.R."/>
            <person name="Archer D.B."/>
            <person name="Baker S.E."/>
            <person name="Benoit I."/>
            <person name="Brakhage A.A."/>
            <person name="Braus G.H."/>
            <person name="Fischer R."/>
            <person name="Frisvad J.C."/>
            <person name="Goldman G.H."/>
            <person name="Houbraken J."/>
            <person name="Oakley B."/>
            <person name="Pocsi I."/>
            <person name="Scazzocchio C."/>
            <person name="Seiboth B."/>
            <person name="vanKuyk P.A."/>
            <person name="Wortman J."/>
            <person name="Dyer P.S."/>
            <person name="Grigoriev I.V."/>
        </authorList>
    </citation>
    <scope>NUCLEOTIDE SEQUENCE [LARGE SCALE GENOMIC DNA]</scope>
    <source>
        <strain evidence="3">CBS 134.48</strain>
    </source>
</reference>
<dbReference type="SUPFAM" id="SSF51735">
    <property type="entry name" value="NAD(P)-binding Rossmann-fold domains"/>
    <property type="match status" value="1"/>
</dbReference>
<name>A0A1L9N6G6_ASPTC</name>
<dbReference type="InterPro" id="IPR036291">
    <property type="entry name" value="NAD(P)-bd_dom_sf"/>
</dbReference>
<dbReference type="InterPro" id="IPR016040">
    <property type="entry name" value="NAD(P)-bd_dom"/>
</dbReference>
<protein>
    <recommendedName>
        <fullName evidence="1">NAD(P)-binding domain-containing protein</fullName>
    </recommendedName>
</protein>
<gene>
    <name evidence="2" type="ORF">ASPTUDRAFT_199894</name>
</gene>
<organism evidence="2 3">
    <name type="scientific">Aspergillus tubingensis (strain CBS 134.48)</name>
    <dbReference type="NCBI Taxonomy" id="767770"/>
    <lineage>
        <taxon>Eukaryota</taxon>
        <taxon>Fungi</taxon>
        <taxon>Dikarya</taxon>
        <taxon>Ascomycota</taxon>
        <taxon>Pezizomycotina</taxon>
        <taxon>Eurotiomycetes</taxon>
        <taxon>Eurotiomycetidae</taxon>
        <taxon>Eurotiales</taxon>
        <taxon>Aspergillaceae</taxon>
        <taxon>Aspergillus</taxon>
        <taxon>Aspergillus subgen. Circumdati</taxon>
    </lineage>
</organism>
<dbReference type="AlphaFoldDB" id="A0A1L9N6G6"/>
<sequence>MKIILTGSTGFIGQEILTQCLRNPHITSIIALSRRPLPTNNPKLTVKLVDDFLTYPESLLQELRGAEACIWAIGVNRTRDTETARRINVEYTMAAMRAFGTHLCSSVEGGGKKFRFVYLSGGMSERDQSRSLWMAGETRKIRGQVENELTNYEKNNNSNVEVYIARPGMVLARGMSLRTLVFGMGPSIWVDDLAKVLVDVAVKGDEDGERVLENQRMLRWEF</sequence>
<evidence type="ECO:0000313" key="2">
    <source>
        <dbReference type="EMBL" id="OJI84724.1"/>
    </source>
</evidence>
<proteinExistence type="predicted"/>
<keyword evidence="3" id="KW-1185">Reference proteome</keyword>
<dbReference type="Gene3D" id="3.40.50.720">
    <property type="entry name" value="NAD(P)-binding Rossmann-like Domain"/>
    <property type="match status" value="1"/>
</dbReference>